<name>A0A429ZA85_9ENTE</name>
<accession>A0A429ZA85</accession>
<dbReference type="Proteomes" id="UP000288490">
    <property type="component" value="Unassembled WGS sequence"/>
</dbReference>
<evidence type="ECO:0000313" key="1">
    <source>
        <dbReference type="EMBL" id="RST90590.1"/>
    </source>
</evidence>
<dbReference type="EMBL" id="NGJT01000035">
    <property type="protein sequence ID" value="RST90590.1"/>
    <property type="molecule type" value="Genomic_DNA"/>
</dbReference>
<comment type="caution">
    <text evidence="1">The sequence shown here is derived from an EMBL/GenBank/DDBJ whole genome shotgun (WGS) entry which is preliminary data.</text>
</comment>
<dbReference type="RefSeq" id="WP_125958525.1">
    <property type="nucleotide sequence ID" value="NZ_NGJT01000035.1"/>
</dbReference>
<organism evidence="1 2">
    <name type="scientific">Vagococcus bubulae</name>
    <dbReference type="NCBI Taxonomy" id="1977868"/>
    <lineage>
        <taxon>Bacteria</taxon>
        <taxon>Bacillati</taxon>
        <taxon>Bacillota</taxon>
        <taxon>Bacilli</taxon>
        <taxon>Lactobacillales</taxon>
        <taxon>Enterococcaceae</taxon>
        <taxon>Vagococcus</taxon>
    </lineage>
</organism>
<protein>
    <submittedName>
        <fullName evidence="1">Uncharacterized protein</fullName>
    </submittedName>
</protein>
<proteinExistence type="predicted"/>
<sequence>MNNVFNFATNELSQDALLCYWFNFASEEHFNESINERESAQKLLSLIIKEWTGDNIDFKDIRVNKIDVLVLVNNKYLILIEDKIGTSEHGKQIDCYIESLTDLDKKNTKKIKDTLGLLPEKNILSLSILK</sequence>
<dbReference type="OrthoDB" id="6796607at2"/>
<dbReference type="InterPro" id="IPR029470">
    <property type="entry name" value="PDDEXK_4"/>
</dbReference>
<dbReference type="Pfam" id="PF14281">
    <property type="entry name" value="PDDEXK_4"/>
    <property type="match status" value="1"/>
</dbReference>
<keyword evidence="2" id="KW-1185">Reference proteome</keyword>
<gene>
    <name evidence="1" type="ORF">CBF36_11545</name>
</gene>
<dbReference type="AlphaFoldDB" id="A0A429ZA85"/>
<evidence type="ECO:0000313" key="2">
    <source>
        <dbReference type="Proteomes" id="UP000288490"/>
    </source>
</evidence>
<reference evidence="1 2" key="1">
    <citation type="submission" date="2017-05" db="EMBL/GenBank/DDBJ databases">
        <title>Vagococcus spp. assemblies.</title>
        <authorList>
            <person name="Gulvik C.A."/>
        </authorList>
    </citation>
    <scope>NUCLEOTIDE SEQUENCE [LARGE SCALE GENOMIC DNA]</scope>
    <source>
        <strain evidence="1 2">SS1994</strain>
    </source>
</reference>